<dbReference type="SUPFAM" id="SSF69318">
    <property type="entry name" value="Integrin alpha N-terminal domain"/>
    <property type="match status" value="1"/>
</dbReference>
<gene>
    <name evidence="4" type="ORF">GCM10017044_10970</name>
</gene>
<feature type="domain" description="Tip attachment protein J" evidence="3">
    <location>
        <begin position="310"/>
        <end position="464"/>
    </location>
</feature>
<keyword evidence="5" id="KW-1185">Reference proteome</keyword>
<keyword evidence="2" id="KW-1133">Transmembrane helix</keyword>
<dbReference type="Proteomes" id="UP000630923">
    <property type="component" value="Unassembled WGS sequence"/>
</dbReference>
<keyword evidence="2" id="KW-0472">Membrane</keyword>
<dbReference type="AlphaFoldDB" id="A0A919APB2"/>
<proteinExistence type="predicted"/>
<evidence type="ECO:0000256" key="1">
    <source>
        <dbReference type="SAM" id="MobiDB-lite"/>
    </source>
</evidence>
<feature type="region of interest" description="Disordered" evidence="1">
    <location>
        <begin position="928"/>
        <end position="953"/>
    </location>
</feature>
<evidence type="ECO:0000313" key="5">
    <source>
        <dbReference type="Proteomes" id="UP000630923"/>
    </source>
</evidence>
<name>A0A919APB2_9PROT</name>
<dbReference type="Pfam" id="PF13550">
    <property type="entry name" value="Phage-tail_3"/>
    <property type="match status" value="1"/>
</dbReference>
<reference evidence="4" key="2">
    <citation type="submission" date="2020-09" db="EMBL/GenBank/DDBJ databases">
        <authorList>
            <person name="Sun Q."/>
            <person name="Kim S."/>
        </authorList>
    </citation>
    <scope>NUCLEOTIDE SEQUENCE</scope>
    <source>
        <strain evidence="4">KCTC 42590</strain>
    </source>
</reference>
<accession>A0A919APB2</accession>
<evidence type="ECO:0000256" key="2">
    <source>
        <dbReference type="SAM" id="Phobius"/>
    </source>
</evidence>
<feature type="compositionally biased region" description="Polar residues" evidence="1">
    <location>
        <begin position="942"/>
        <end position="951"/>
    </location>
</feature>
<sequence>MGKVVKSALAVAAIAVVSVALPGSTGIWASLGASVGTALGTGLAAGAALAGAAIGAGIGILSSVLAPRPSDMVQQAGIKLPVVNSLDTRKILYGTVRVGGTEIFIEEYDAAGGDNVPNDTLVFARVLADHPVSGFGDFYLGDTNLGPVSGETVAGEYAGKLHIRQYDGQQSQADSWLSAAHPDWGAGHLGTGQAYYVVKAGYDPELFPYGAGELRRCSLEVVGKAVYDPRDSQQDMHAADTWLFSTNPALCILDFLRDAVLNNPVRDDEIDFDSFIAAANVCDEPVTVKGGGTIKRYSLNGVVDCARSKWETVQMMLTAMSGRILWTGGKIRVLAAAHQTDLKLLNSEDIISAVYTPAPPTGQRYNEVRGTYIDPANGYEPRDFPAKRLAADQDDEGQVIFTLNLPFCTDHREAQRHAKIALGQVRQPLLQLETLPIGLAFQPMDVVVISHETLELVNEPFRVVEQTISPAGNGEPLKVQLGLVKEDASIYSWYPDTEEFDHAAPPLQSQGTGRETNMPTGVGTIPVVMTNTDGTETAALQIFWSPPAVQVASTLVDYRPTGTVSWVPAGSALYPDTEVILPLPEKSEIDIRVRHIHGNGTVSAAVVITAISPDVAGSGTLTWGDITGDGKPEDYADVTADAMMELGARWAFNGSDDGWTTENVSLSVADDYISCTTTAANNSITSPADLNIDGSKYTRVIFKMRRTAASGGVDYDTPVLFYATTGHGISTSYRKAVTRPFKLGEWVIFTFDMTKLTAGGTDWTTSTITQLKLDLSFQSGDGFDIDYIALGKPGMPSSGVETPNLIDDKYYTSFPASDTDSPSEYAYVTLEDLGLKVGDVISASIEVQTQGARRGRVGLFFAQSNWTLVKTPGGGLVSTGASEWKVAKLEGYQIPPLTHYVRIIGGRENGVSGAVAFRRPVINRGAVASRPAGTRPDVEEGATNTTNTNQLVDGAGLGQTATWSNITGTGKPENDATKNTGVLADRNTVAEAHIDDYSTTKVGGGEGPGEVSFTVDSGSGLNRTIISASNLTGNDTGREVMVSARAQLRCGSASTEFFIRIVRNGNTAAPLIDEVVTVHTSYRGFSLMVVDENPGTNPDYSFVIRYRDTNRTVWRQNAHITAVSFNR</sequence>
<evidence type="ECO:0000313" key="4">
    <source>
        <dbReference type="EMBL" id="GHF18264.1"/>
    </source>
</evidence>
<reference evidence="4" key="1">
    <citation type="journal article" date="2014" name="Int. J. Syst. Evol. Microbiol.">
        <title>Complete genome sequence of Corynebacterium casei LMG S-19264T (=DSM 44701T), isolated from a smear-ripened cheese.</title>
        <authorList>
            <consortium name="US DOE Joint Genome Institute (JGI-PGF)"/>
            <person name="Walter F."/>
            <person name="Albersmeier A."/>
            <person name="Kalinowski J."/>
            <person name="Ruckert C."/>
        </authorList>
    </citation>
    <scope>NUCLEOTIDE SEQUENCE</scope>
    <source>
        <strain evidence="4">KCTC 42590</strain>
    </source>
</reference>
<dbReference type="EMBL" id="BNCI01000001">
    <property type="protein sequence ID" value="GHF18264.1"/>
    <property type="molecule type" value="Genomic_DNA"/>
</dbReference>
<keyword evidence="2" id="KW-0812">Transmembrane</keyword>
<feature type="transmembrane region" description="Helical" evidence="2">
    <location>
        <begin position="42"/>
        <end position="66"/>
    </location>
</feature>
<organism evidence="4 5">
    <name type="scientific">Kordiimonas sediminis</name>
    <dbReference type="NCBI Taxonomy" id="1735581"/>
    <lineage>
        <taxon>Bacteria</taxon>
        <taxon>Pseudomonadati</taxon>
        <taxon>Pseudomonadota</taxon>
        <taxon>Alphaproteobacteria</taxon>
        <taxon>Kordiimonadales</taxon>
        <taxon>Kordiimonadaceae</taxon>
        <taxon>Kordiimonas</taxon>
    </lineage>
</organism>
<comment type="caution">
    <text evidence="4">The sequence shown here is derived from an EMBL/GenBank/DDBJ whole genome shotgun (WGS) entry which is preliminary data.</text>
</comment>
<dbReference type="RefSeq" id="WP_191250621.1">
    <property type="nucleotide sequence ID" value="NZ_BNCI01000001.1"/>
</dbReference>
<evidence type="ECO:0000259" key="3">
    <source>
        <dbReference type="Pfam" id="PF13550"/>
    </source>
</evidence>
<dbReference type="InterPro" id="IPR032876">
    <property type="entry name" value="J_dom"/>
</dbReference>
<dbReference type="InterPro" id="IPR028994">
    <property type="entry name" value="Integrin_alpha_N"/>
</dbReference>
<protein>
    <recommendedName>
        <fullName evidence="3">Tip attachment protein J domain-containing protein</fullName>
    </recommendedName>
</protein>